<evidence type="ECO:0000256" key="8">
    <source>
        <dbReference type="ARBA" id="ARBA00022833"/>
    </source>
</evidence>
<evidence type="ECO:0000256" key="7">
    <source>
        <dbReference type="ARBA" id="ARBA00022741"/>
    </source>
</evidence>
<dbReference type="InterPro" id="IPR009080">
    <property type="entry name" value="tRNAsynth_Ia_anticodon-bd"/>
</dbReference>
<evidence type="ECO:0000313" key="15">
    <source>
        <dbReference type="EMBL" id="TLG77277.1"/>
    </source>
</evidence>
<dbReference type="EMBL" id="VBWP01000001">
    <property type="protein sequence ID" value="TLG77277.1"/>
    <property type="molecule type" value="Genomic_DNA"/>
</dbReference>
<dbReference type="NCBIfam" id="TIGR00435">
    <property type="entry name" value="cysS"/>
    <property type="match status" value="1"/>
</dbReference>
<sequence>MLHVFNSKSNQLELFEPHHQTKVSMYVCGPTVYNYSHIGNVRVPVFYDVVRRYLEYSGFEVDYVSNITDIDDKIIATAQKMGIDETAVAGMFADAYLQDVAKLGSEIPTIIRVTDVITDIVEYIENLVNTGYAYAVDGDVYFRVNKIEEYGQISGQKIDQLIAGSRIEESDKKEHPLDFTLWKATDNGVNWDSPWSKGRPGWHTECVVMIDKHFQESIDIHGGGMDLKFPHHENEAAQNYACHHKPLAKYWMHNGFIEMNDEKMSKSVGNIILAREAIAEYSGRAVRIWILGSHYRQPLQFSEEALLSSQKNIERLQTGYESAYTILQLANRGIAEHITSPEVQALLDEFEAAMDDDFNTGNALSALYELNKQLNVLLRSREADLQLVSEYTRAFFVIDQVLGLHVTHNESWSPEVFQLVADWKQAREDKDFELADQLRNQLLAQGVRVR</sequence>
<evidence type="ECO:0000259" key="14">
    <source>
        <dbReference type="SMART" id="SM00840"/>
    </source>
</evidence>
<organism evidence="15 16">
    <name type="scientific">Culicoidibacter larvae</name>
    <dbReference type="NCBI Taxonomy" id="2579976"/>
    <lineage>
        <taxon>Bacteria</taxon>
        <taxon>Bacillati</taxon>
        <taxon>Bacillota</taxon>
        <taxon>Culicoidibacteria</taxon>
        <taxon>Culicoidibacterales</taxon>
        <taxon>Culicoidibacteraceae</taxon>
        <taxon>Culicoidibacter</taxon>
    </lineage>
</organism>
<dbReference type="SUPFAM" id="SSF52374">
    <property type="entry name" value="Nucleotidylyl transferase"/>
    <property type="match status" value="1"/>
</dbReference>
<comment type="cofactor">
    <cofactor evidence="13">
        <name>Zn(2+)</name>
        <dbReference type="ChEBI" id="CHEBI:29105"/>
    </cofactor>
    <text evidence="13">Binds 1 zinc ion per subunit.</text>
</comment>
<name>A0A5R8QJ48_9FIRM</name>
<evidence type="ECO:0000256" key="1">
    <source>
        <dbReference type="ARBA" id="ARBA00004496"/>
    </source>
</evidence>
<gene>
    <name evidence="13" type="primary">cysS</name>
    <name evidence="15" type="ORF">FEZ08_01280</name>
</gene>
<proteinExistence type="inferred from homology"/>
<dbReference type="InterPro" id="IPR015273">
    <property type="entry name" value="Cys-tRNA-synt_Ia_DALR"/>
</dbReference>
<evidence type="ECO:0000256" key="11">
    <source>
        <dbReference type="ARBA" id="ARBA00023146"/>
    </source>
</evidence>
<keyword evidence="6 13" id="KW-0479">Metal-binding</keyword>
<dbReference type="InterPro" id="IPR024909">
    <property type="entry name" value="Cys-tRNA/MSH_ligase"/>
</dbReference>
<evidence type="ECO:0000256" key="5">
    <source>
        <dbReference type="ARBA" id="ARBA00022598"/>
    </source>
</evidence>
<evidence type="ECO:0000256" key="10">
    <source>
        <dbReference type="ARBA" id="ARBA00022917"/>
    </source>
</evidence>
<feature type="domain" description="Cysteinyl-tRNA synthetase class Ia DALR" evidence="14">
    <location>
        <begin position="349"/>
        <end position="413"/>
    </location>
</feature>
<reference evidence="15 16" key="1">
    <citation type="submission" date="2019-05" db="EMBL/GenBank/DDBJ databases">
        <title>Culicoidintestinum kansasii gen. nov., sp. nov. from the gastrointestinal tract of the biting midge, Culicoides sonorensis.</title>
        <authorList>
            <person name="Neupane S."/>
            <person name="Ghosh A."/>
            <person name="Gunther S."/>
            <person name="Martin K."/>
            <person name="Zurek L."/>
        </authorList>
    </citation>
    <scope>NUCLEOTIDE SEQUENCE [LARGE SCALE GENOMIC DNA]</scope>
    <source>
        <strain evidence="15 16">CS-1</strain>
    </source>
</reference>
<evidence type="ECO:0000313" key="16">
    <source>
        <dbReference type="Proteomes" id="UP000306912"/>
    </source>
</evidence>
<dbReference type="GO" id="GO:0008270">
    <property type="term" value="F:zinc ion binding"/>
    <property type="evidence" value="ECO:0007669"/>
    <property type="project" value="UniProtKB-UniRule"/>
</dbReference>
<dbReference type="RefSeq" id="WP_138189885.1">
    <property type="nucleotide sequence ID" value="NZ_VBWP01000001.1"/>
</dbReference>
<keyword evidence="9 13" id="KW-0067">ATP-binding</keyword>
<dbReference type="PRINTS" id="PR00983">
    <property type="entry name" value="TRNASYNTHCYS"/>
</dbReference>
<dbReference type="InterPro" id="IPR015803">
    <property type="entry name" value="Cys-tRNA-ligase"/>
</dbReference>
<keyword evidence="10 13" id="KW-0648">Protein biosynthesis</keyword>
<feature type="short sequence motif" description="'HIGH' region" evidence="13">
    <location>
        <begin position="30"/>
        <end position="40"/>
    </location>
</feature>
<feature type="binding site" evidence="13">
    <location>
        <position position="266"/>
    </location>
    <ligand>
        <name>ATP</name>
        <dbReference type="ChEBI" id="CHEBI:30616"/>
    </ligand>
</feature>
<keyword evidence="5 13" id="KW-0436">Ligase</keyword>
<dbReference type="GO" id="GO:0005524">
    <property type="term" value="F:ATP binding"/>
    <property type="evidence" value="ECO:0007669"/>
    <property type="project" value="UniProtKB-UniRule"/>
</dbReference>
<evidence type="ECO:0000256" key="6">
    <source>
        <dbReference type="ARBA" id="ARBA00022723"/>
    </source>
</evidence>
<keyword evidence="11 13" id="KW-0030">Aminoacyl-tRNA synthetase</keyword>
<dbReference type="Pfam" id="PF01406">
    <property type="entry name" value="tRNA-synt_1e"/>
    <property type="match status" value="1"/>
</dbReference>
<dbReference type="PANTHER" id="PTHR10890:SF3">
    <property type="entry name" value="CYSTEINE--TRNA LIGASE, CYTOPLASMIC"/>
    <property type="match status" value="1"/>
</dbReference>
<feature type="binding site" evidence="13">
    <location>
        <position position="206"/>
    </location>
    <ligand>
        <name>Zn(2+)</name>
        <dbReference type="ChEBI" id="CHEBI:29105"/>
    </ligand>
</feature>
<keyword evidence="8 13" id="KW-0862">Zinc</keyword>
<evidence type="ECO:0000256" key="2">
    <source>
        <dbReference type="ARBA" id="ARBA00005594"/>
    </source>
</evidence>
<comment type="caution">
    <text evidence="15">The sequence shown here is derived from an EMBL/GenBank/DDBJ whole genome shotgun (WGS) entry which is preliminary data.</text>
</comment>
<evidence type="ECO:0000256" key="4">
    <source>
        <dbReference type="ARBA" id="ARBA00022490"/>
    </source>
</evidence>
<dbReference type="Pfam" id="PF09190">
    <property type="entry name" value="DALR_2"/>
    <property type="match status" value="1"/>
</dbReference>
<dbReference type="PANTHER" id="PTHR10890">
    <property type="entry name" value="CYSTEINYL-TRNA SYNTHETASE"/>
    <property type="match status" value="1"/>
</dbReference>
<accession>A0A5R8QJ48</accession>
<dbReference type="CDD" id="cd00672">
    <property type="entry name" value="CysRS_core"/>
    <property type="match status" value="1"/>
</dbReference>
<evidence type="ECO:0000256" key="3">
    <source>
        <dbReference type="ARBA" id="ARBA00011245"/>
    </source>
</evidence>
<dbReference type="InterPro" id="IPR014729">
    <property type="entry name" value="Rossmann-like_a/b/a_fold"/>
</dbReference>
<evidence type="ECO:0000256" key="9">
    <source>
        <dbReference type="ARBA" id="ARBA00022840"/>
    </source>
</evidence>
<dbReference type="OrthoDB" id="9815130at2"/>
<dbReference type="EC" id="6.1.1.16" evidence="13"/>
<dbReference type="InParanoid" id="A0A5R8QJ48"/>
<comment type="subcellular location">
    <subcellularLocation>
        <location evidence="1 13">Cytoplasm</location>
    </subcellularLocation>
</comment>
<evidence type="ECO:0000256" key="13">
    <source>
        <dbReference type="HAMAP-Rule" id="MF_00041"/>
    </source>
</evidence>
<comment type="similarity">
    <text evidence="2 13">Belongs to the class-I aminoacyl-tRNA synthetase family.</text>
</comment>
<dbReference type="GO" id="GO:0005737">
    <property type="term" value="C:cytoplasm"/>
    <property type="evidence" value="ECO:0007669"/>
    <property type="project" value="UniProtKB-SubCell"/>
</dbReference>
<comment type="catalytic activity">
    <reaction evidence="12 13">
        <text>tRNA(Cys) + L-cysteine + ATP = L-cysteinyl-tRNA(Cys) + AMP + diphosphate</text>
        <dbReference type="Rhea" id="RHEA:17773"/>
        <dbReference type="Rhea" id="RHEA-COMP:9661"/>
        <dbReference type="Rhea" id="RHEA-COMP:9679"/>
        <dbReference type="ChEBI" id="CHEBI:30616"/>
        <dbReference type="ChEBI" id="CHEBI:33019"/>
        <dbReference type="ChEBI" id="CHEBI:35235"/>
        <dbReference type="ChEBI" id="CHEBI:78442"/>
        <dbReference type="ChEBI" id="CHEBI:78517"/>
        <dbReference type="ChEBI" id="CHEBI:456215"/>
        <dbReference type="EC" id="6.1.1.16"/>
    </reaction>
</comment>
<dbReference type="Gene3D" id="1.20.120.1910">
    <property type="entry name" value="Cysteine-tRNA ligase, C-terminal anti-codon recognition domain"/>
    <property type="match status" value="1"/>
</dbReference>
<dbReference type="FunCoup" id="A0A5R8QJ48">
    <property type="interactions" value="314"/>
</dbReference>
<dbReference type="GO" id="GO:0004817">
    <property type="term" value="F:cysteine-tRNA ligase activity"/>
    <property type="evidence" value="ECO:0007669"/>
    <property type="project" value="UniProtKB-UniRule"/>
</dbReference>
<dbReference type="SUPFAM" id="SSF47323">
    <property type="entry name" value="Anticodon-binding domain of a subclass of class I aminoacyl-tRNA synthetases"/>
    <property type="match status" value="1"/>
</dbReference>
<feature type="short sequence motif" description="'KMSKS' region" evidence="13">
    <location>
        <begin position="263"/>
        <end position="267"/>
    </location>
</feature>
<dbReference type="Gene3D" id="3.40.50.620">
    <property type="entry name" value="HUPs"/>
    <property type="match status" value="1"/>
</dbReference>
<dbReference type="InterPro" id="IPR032678">
    <property type="entry name" value="tRNA-synt_1_cat_dom"/>
</dbReference>
<feature type="binding site" evidence="13">
    <location>
        <position position="28"/>
    </location>
    <ligand>
        <name>Zn(2+)</name>
        <dbReference type="ChEBI" id="CHEBI:29105"/>
    </ligand>
</feature>
<dbReference type="GO" id="GO:0006423">
    <property type="term" value="P:cysteinyl-tRNA aminoacylation"/>
    <property type="evidence" value="ECO:0007669"/>
    <property type="project" value="UniProtKB-UniRule"/>
</dbReference>
<dbReference type="AlphaFoldDB" id="A0A5R8QJ48"/>
<feature type="binding site" evidence="13">
    <location>
        <position position="235"/>
    </location>
    <ligand>
        <name>Zn(2+)</name>
        <dbReference type="ChEBI" id="CHEBI:29105"/>
    </ligand>
</feature>
<dbReference type="SMART" id="SM00840">
    <property type="entry name" value="DALR_2"/>
    <property type="match status" value="1"/>
</dbReference>
<keyword evidence="7 13" id="KW-0547">Nucleotide-binding</keyword>
<protein>
    <recommendedName>
        <fullName evidence="13">Cysteine--tRNA ligase</fullName>
        <ecNumber evidence="13">6.1.1.16</ecNumber>
    </recommendedName>
    <alternativeName>
        <fullName evidence="13">Cysteinyl-tRNA synthetase</fullName>
        <shortName evidence="13">CysRS</shortName>
    </alternativeName>
</protein>
<dbReference type="HAMAP" id="MF_00041">
    <property type="entry name" value="Cys_tRNA_synth"/>
    <property type="match status" value="1"/>
</dbReference>
<comment type="subunit">
    <text evidence="3 13">Monomer.</text>
</comment>
<dbReference type="Proteomes" id="UP000306912">
    <property type="component" value="Unassembled WGS sequence"/>
</dbReference>
<keyword evidence="4 13" id="KW-0963">Cytoplasm</keyword>
<keyword evidence="16" id="KW-1185">Reference proteome</keyword>
<evidence type="ECO:0000256" key="12">
    <source>
        <dbReference type="ARBA" id="ARBA00047398"/>
    </source>
</evidence>
<feature type="binding site" evidence="13">
    <location>
        <position position="231"/>
    </location>
    <ligand>
        <name>Zn(2+)</name>
        <dbReference type="ChEBI" id="CHEBI:29105"/>
    </ligand>
</feature>